<protein>
    <recommendedName>
        <fullName evidence="3">Integrase zinc-binding domain-containing protein</fullName>
    </recommendedName>
</protein>
<gene>
    <name evidence="1" type="ORF">M378DRAFT_36433</name>
</gene>
<dbReference type="STRING" id="946122.A0A0C2SGX3"/>
<dbReference type="OrthoDB" id="3249394at2759"/>
<evidence type="ECO:0008006" key="3">
    <source>
        <dbReference type="Google" id="ProtNLM"/>
    </source>
</evidence>
<dbReference type="AlphaFoldDB" id="A0A0C2SGX3"/>
<dbReference type="InParanoid" id="A0A0C2SGX3"/>
<accession>A0A0C2SGX3</accession>
<dbReference type="Gene3D" id="1.10.340.70">
    <property type="match status" value="1"/>
</dbReference>
<feature type="non-terminal residue" evidence="1">
    <location>
        <position position="1"/>
    </location>
</feature>
<organism evidence="1 2">
    <name type="scientific">Amanita muscaria (strain Koide BX008)</name>
    <dbReference type="NCBI Taxonomy" id="946122"/>
    <lineage>
        <taxon>Eukaryota</taxon>
        <taxon>Fungi</taxon>
        <taxon>Dikarya</taxon>
        <taxon>Basidiomycota</taxon>
        <taxon>Agaricomycotina</taxon>
        <taxon>Agaricomycetes</taxon>
        <taxon>Agaricomycetidae</taxon>
        <taxon>Agaricales</taxon>
        <taxon>Pluteineae</taxon>
        <taxon>Amanitaceae</taxon>
        <taxon>Amanita</taxon>
    </lineage>
</organism>
<keyword evidence="2" id="KW-1185">Reference proteome</keyword>
<dbReference type="HOGENOM" id="CLU_164186_0_0_1"/>
<dbReference type="EMBL" id="KN818271">
    <property type="protein sequence ID" value="KIL62360.1"/>
    <property type="molecule type" value="Genomic_DNA"/>
</dbReference>
<proteinExistence type="predicted"/>
<feature type="non-terminal residue" evidence="1">
    <location>
        <position position="79"/>
    </location>
</feature>
<dbReference type="Proteomes" id="UP000054549">
    <property type="component" value="Unassembled WGS sequence"/>
</dbReference>
<name>A0A0C2SGX3_AMAMK</name>
<reference evidence="1 2" key="1">
    <citation type="submission" date="2014-04" db="EMBL/GenBank/DDBJ databases">
        <title>Evolutionary Origins and Diversification of the Mycorrhizal Mutualists.</title>
        <authorList>
            <consortium name="DOE Joint Genome Institute"/>
            <consortium name="Mycorrhizal Genomics Consortium"/>
            <person name="Kohler A."/>
            <person name="Kuo A."/>
            <person name="Nagy L.G."/>
            <person name="Floudas D."/>
            <person name="Copeland A."/>
            <person name="Barry K.W."/>
            <person name="Cichocki N."/>
            <person name="Veneault-Fourrey C."/>
            <person name="LaButti K."/>
            <person name="Lindquist E.A."/>
            <person name="Lipzen A."/>
            <person name="Lundell T."/>
            <person name="Morin E."/>
            <person name="Murat C."/>
            <person name="Riley R."/>
            <person name="Ohm R."/>
            <person name="Sun H."/>
            <person name="Tunlid A."/>
            <person name="Henrissat B."/>
            <person name="Grigoriev I.V."/>
            <person name="Hibbett D.S."/>
            <person name="Martin F."/>
        </authorList>
    </citation>
    <scope>NUCLEOTIDE SEQUENCE [LARGE SCALE GENOMIC DNA]</scope>
    <source>
        <strain evidence="1 2">Koide BX008</strain>
    </source>
</reference>
<evidence type="ECO:0000313" key="1">
    <source>
        <dbReference type="EMBL" id="KIL62360.1"/>
    </source>
</evidence>
<sequence>YGEDEFFKKVMADLEAYADFREDGGLLFKRAGEGRVLCIPNVKVGERNIREIIIGHSHSLLAHLGHKKTLHLLREEVWW</sequence>
<evidence type="ECO:0000313" key="2">
    <source>
        <dbReference type="Proteomes" id="UP000054549"/>
    </source>
</evidence>